<dbReference type="GO" id="GO:0008671">
    <property type="term" value="F:2-dehydro-3-deoxygalactonokinase activity"/>
    <property type="evidence" value="ECO:0007669"/>
    <property type="project" value="InterPro"/>
</dbReference>
<evidence type="ECO:0000313" key="1">
    <source>
        <dbReference type="EMBL" id="CUH52342.1"/>
    </source>
</evidence>
<dbReference type="InterPro" id="IPR042258">
    <property type="entry name" value="DGOK_N"/>
</dbReference>
<dbReference type="InterPro" id="IPR042257">
    <property type="entry name" value="DGOK_C"/>
</dbReference>
<protein>
    <submittedName>
        <fullName evidence="1">2-keto-3-deoxy-galactonokinase</fullName>
    </submittedName>
</protein>
<evidence type="ECO:0000313" key="2">
    <source>
        <dbReference type="Proteomes" id="UP000054823"/>
    </source>
</evidence>
<keyword evidence="1" id="KW-0808">Transferase</keyword>
<name>A0A0P1FE33_9RHOB</name>
<dbReference type="EMBL" id="CYPW01000017">
    <property type="protein sequence ID" value="CUH52342.1"/>
    <property type="molecule type" value="Genomic_DNA"/>
</dbReference>
<accession>A0A0P1FE33</accession>
<dbReference type="GO" id="GO:0034194">
    <property type="term" value="P:D-galactonate catabolic process"/>
    <property type="evidence" value="ECO:0007669"/>
    <property type="project" value="InterPro"/>
</dbReference>
<gene>
    <name evidence="1" type="ORF">SHM7688_01788</name>
</gene>
<proteinExistence type="predicted"/>
<dbReference type="InterPro" id="IPR007729">
    <property type="entry name" value="DGOK"/>
</dbReference>
<dbReference type="STRING" id="321267.SHM7688_01788"/>
<sequence length="296" mass="31700">MSLKAEWIAVAWGRSMVRAWAMNDGEVIAQAQSDAGPACLTAEAFEEALLALIFGWLSDAPTDVVICGMEGAPQGWVDVRYGAVPCPALAEQLQALPCKDARLRVYLVPGMKQTQPADVMRGEETQMAGFLSQNQNWDGVICLPGLHTKWAHVSADEVVSFRSFMTGEMFKLLTQQSVLRHSVGEGWNAEAFQAGLDMTLSRPESLASELFSIRAGDLLLGTSTDVATARLSGLLLGAELAASRPYWLGQQIAVIGESSLAGVYAEALKTQGAWVEVVDGDAMTRAGLQAARAQVI</sequence>
<keyword evidence="1" id="KW-0418">Kinase</keyword>
<reference evidence="1 2" key="1">
    <citation type="submission" date="2015-09" db="EMBL/GenBank/DDBJ databases">
        <authorList>
            <consortium name="Swine Surveillance"/>
        </authorList>
    </citation>
    <scope>NUCLEOTIDE SEQUENCE [LARGE SCALE GENOMIC DNA]</scope>
    <source>
        <strain evidence="1 2">CECT 7688</strain>
    </source>
</reference>
<dbReference type="AlphaFoldDB" id="A0A0P1FE33"/>
<dbReference type="Gene3D" id="3.30.420.300">
    <property type="entry name" value="2-keto-3-deoxy-galactonokinase, substrate binding domain"/>
    <property type="match status" value="1"/>
</dbReference>
<dbReference type="Proteomes" id="UP000054823">
    <property type="component" value="Unassembled WGS sequence"/>
</dbReference>
<dbReference type="RefSeq" id="WP_058239558.1">
    <property type="nucleotide sequence ID" value="NZ_CYPW01000017.1"/>
</dbReference>
<dbReference type="Gene3D" id="3.30.420.310">
    <property type="entry name" value="2-keto-3-deoxy-galactonokinase, C-terminal domain"/>
    <property type="match status" value="1"/>
</dbReference>
<dbReference type="OrthoDB" id="256574at2"/>
<organism evidence="1 2">
    <name type="scientific">Shimia marina</name>
    <dbReference type="NCBI Taxonomy" id="321267"/>
    <lineage>
        <taxon>Bacteria</taxon>
        <taxon>Pseudomonadati</taxon>
        <taxon>Pseudomonadota</taxon>
        <taxon>Alphaproteobacteria</taxon>
        <taxon>Rhodobacterales</taxon>
        <taxon>Roseobacteraceae</taxon>
    </lineage>
</organism>
<keyword evidence="2" id="KW-1185">Reference proteome</keyword>
<dbReference type="Pfam" id="PF05035">
    <property type="entry name" value="DGOK"/>
    <property type="match status" value="1"/>
</dbReference>